<dbReference type="EMBL" id="VLLF01000001">
    <property type="protein sequence ID" value="TWI92659.1"/>
    <property type="molecule type" value="Genomic_DNA"/>
</dbReference>
<dbReference type="Proteomes" id="UP000320593">
    <property type="component" value="Unassembled WGS sequence"/>
</dbReference>
<reference evidence="4 5" key="1">
    <citation type="submission" date="2019-07" db="EMBL/GenBank/DDBJ databases">
        <title>Genomic Encyclopedia of Archaeal and Bacterial Type Strains, Phase II (KMG-II): from individual species to whole genera.</title>
        <authorList>
            <person name="Goeker M."/>
        </authorList>
    </citation>
    <scope>NUCLEOTIDE SEQUENCE [LARGE SCALE GENOMIC DNA]</scope>
    <source>
        <strain evidence="4 5">ATCC BAA-252</strain>
    </source>
</reference>
<dbReference type="InterPro" id="IPR006396">
    <property type="entry name" value="Glu_mut_E"/>
</dbReference>
<keyword evidence="2" id="KW-0413">Isomerase</keyword>
<proteinExistence type="predicted"/>
<dbReference type="GO" id="GO:0019670">
    <property type="term" value="P:anaerobic L-glutamate catabolic process"/>
    <property type="evidence" value="ECO:0007669"/>
    <property type="project" value="InterPro"/>
</dbReference>
<sequence>MFDTYKRFAAKRGQNPPCLKETIAAIKADAKPSVHSLLANAQRTGRVLVQPRCGVGCPTEMTELLRYLETNSDPDILSLTIDAHTRLLRFEVLDRVVETAPQNLNGYPLLSHGWEKTRALNKAVSTPIEVRHGSPDGRLLFAAAIASGITSYEGGGIGYNIPYCKKVPLDSSLHYWQEVDAFAGELGASGVSVDREFFGTLTAVLIPPGISIAMSLLEAFLAAREGVRCLSIAYCQGGHVAQDVAALRAIKSLGERYLPEGVDVFPVLHQFMGAFPERPLPANSLIALGALTAKMGGATKMINKTSEEALGVPVPKVNAKGIQLSQLFNGRGFDSIPIDEGRVSEEQAWIETEVAELISPILAQSDPIAAICAAFEKGTLDVPFSASMYARSDVLPARDRDGAIRILRPGALPFSHATKARHIRQLERKTASAGTSDFHKLRDDILYFAKDVAPELHDHT</sequence>
<gene>
    <name evidence="4" type="ORF">JM93_00202</name>
</gene>
<dbReference type="InterPro" id="IPR016176">
    <property type="entry name" value="Cbl-dep_enz_cat"/>
</dbReference>
<evidence type="ECO:0000256" key="3">
    <source>
        <dbReference type="ARBA" id="ARBA00023285"/>
    </source>
</evidence>
<comment type="caution">
    <text evidence="4">The sequence shown here is derived from an EMBL/GenBank/DDBJ whole genome shotgun (WGS) entry which is preliminary data.</text>
</comment>
<accession>A0A562TGE3</accession>
<name>A0A562TGE3_9HYPH</name>
<dbReference type="RefSeq" id="WP_145340194.1">
    <property type="nucleotide sequence ID" value="NZ_SMLY01000087.1"/>
</dbReference>
<dbReference type="OrthoDB" id="5332339at2"/>
<dbReference type="GO" id="GO:0050097">
    <property type="term" value="F:methylaspartate mutase activity"/>
    <property type="evidence" value="ECO:0007669"/>
    <property type="project" value="InterPro"/>
</dbReference>
<evidence type="ECO:0000313" key="4">
    <source>
        <dbReference type="EMBL" id="TWI92659.1"/>
    </source>
</evidence>
<dbReference type="Gene3D" id="3.20.20.240">
    <property type="entry name" value="Methylmalonyl-CoA mutase"/>
    <property type="match status" value="1"/>
</dbReference>
<dbReference type="PIRSF" id="PIRSF001495">
    <property type="entry name" value="Met_asp_mut_epsi"/>
    <property type="match status" value="1"/>
</dbReference>
<keyword evidence="1" id="KW-0846">Cobalamin</keyword>
<evidence type="ECO:0000313" key="5">
    <source>
        <dbReference type="Proteomes" id="UP000320593"/>
    </source>
</evidence>
<keyword evidence="5" id="KW-1185">Reference proteome</keyword>
<evidence type="ECO:0000256" key="2">
    <source>
        <dbReference type="ARBA" id="ARBA00023235"/>
    </source>
</evidence>
<dbReference type="GO" id="GO:0031419">
    <property type="term" value="F:cobalamin binding"/>
    <property type="evidence" value="ECO:0007669"/>
    <property type="project" value="UniProtKB-KW"/>
</dbReference>
<dbReference type="Pfam" id="PF06368">
    <property type="entry name" value="Met_asp_mut_E"/>
    <property type="match status" value="1"/>
</dbReference>
<dbReference type="Gene3D" id="3.90.970.10">
    <property type="match status" value="1"/>
</dbReference>
<protein>
    <submittedName>
        <fullName evidence="4">Glutamate mutase subunit E</fullName>
    </submittedName>
</protein>
<organism evidence="4 5">
    <name type="scientific">Roseibium hamelinense</name>
    <dbReference type="NCBI Taxonomy" id="150831"/>
    <lineage>
        <taxon>Bacteria</taxon>
        <taxon>Pseudomonadati</taxon>
        <taxon>Pseudomonadota</taxon>
        <taxon>Alphaproteobacteria</taxon>
        <taxon>Hyphomicrobiales</taxon>
        <taxon>Stappiaceae</taxon>
        <taxon>Roseibium</taxon>
    </lineage>
</organism>
<keyword evidence="3" id="KW-0170">Cobalt</keyword>
<dbReference type="AlphaFoldDB" id="A0A562TGE3"/>
<dbReference type="InterPro" id="IPR014714">
    <property type="entry name" value="Glu_mut_E_C_dom_sf"/>
</dbReference>
<dbReference type="SUPFAM" id="SSF51703">
    <property type="entry name" value="Cobalamin (vitamin B12)-dependent enzymes"/>
    <property type="match status" value="1"/>
</dbReference>
<evidence type="ECO:0000256" key="1">
    <source>
        <dbReference type="ARBA" id="ARBA00022628"/>
    </source>
</evidence>